<organism evidence="2 3">
    <name type="scientific">Maribrevibacterium harenarium</name>
    <dbReference type="NCBI Taxonomy" id="2589817"/>
    <lineage>
        <taxon>Bacteria</taxon>
        <taxon>Pseudomonadati</taxon>
        <taxon>Pseudomonadota</taxon>
        <taxon>Gammaproteobacteria</taxon>
        <taxon>Oceanospirillales</taxon>
        <taxon>Oceanospirillaceae</taxon>
        <taxon>Maribrevibacterium</taxon>
    </lineage>
</organism>
<gene>
    <name evidence="2" type="ORF">FJM67_05540</name>
</gene>
<dbReference type="Pfam" id="PF10670">
    <property type="entry name" value="DUF4198"/>
    <property type="match status" value="1"/>
</dbReference>
<sequence>MFKQALIVGSLMFSGVSLAHNVLVFPEFFNVNNPKAVAIDATATHGLFRIEKPVSADAISVYGPDGKSVRDIGTVIKGLTRTSFELPITEEGTYKVVYGSGEAGYMTSYTIGARDTNKRLRGVNKTQAQSQVPADAKNVQTIRMARTSVAFITNKLPTDTVFKPAGKGLELVPITHPADYINGEEIALKVVMDGKPLKGAEIKFEAEASQYRASEEPTVITTDDKGEASITLEEAGRYIATVSFNGQSTDPEADMDMFSVFYPFEVIYE</sequence>
<evidence type="ECO:0000313" key="3">
    <source>
        <dbReference type="Proteomes" id="UP000315901"/>
    </source>
</evidence>
<feature type="signal peptide" evidence="1">
    <location>
        <begin position="1"/>
        <end position="19"/>
    </location>
</feature>
<dbReference type="EMBL" id="VFRR01000007">
    <property type="protein sequence ID" value="TPE54077.1"/>
    <property type="molecule type" value="Genomic_DNA"/>
</dbReference>
<dbReference type="Proteomes" id="UP000315901">
    <property type="component" value="Unassembled WGS sequence"/>
</dbReference>
<keyword evidence="1" id="KW-0732">Signal</keyword>
<proteinExistence type="predicted"/>
<feature type="chain" id="PRO_5021204889" evidence="1">
    <location>
        <begin position="20"/>
        <end position="269"/>
    </location>
</feature>
<accession>A0A501X0L3</accession>
<dbReference type="OrthoDB" id="5943at2"/>
<reference evidence="2 3" key="1">
    <citation type="submission" date="2019-06" db="EMBL/GenBank/DDBJ databases">
        <title>A novel bacterium of genus Marinomonas, isolated from coastal sand.</title>
        <authorList>
            <person name="Huang H."/>
            <person name="Mo K."/>
            <person name="Hu Y."/>
        </authorList>
    </citation>
    <scope>NUCLEOTIDE SEQUENCE [LARGE SCALE GENOMIC DNA]</scope>
    <source>
        <strain evidence="2 3">HB171799</strain>
    </source>
</reference>
<name>A0A501X0L3_9GAMM</name>
<protein>
    <submittedName>
        <fullName evidence="2">DUF4198 domain-containing protein</fullName>
    </submittedName>
</protein>
<evidence type="ECO:0000313" key="2">
    <source>
        <dbReference type="EMBL" id="TPE54077.1"/>
    </source>
</evidence>
<dbReference type="InterPro" id="IPR019613">
    <property type="entry name" value="DUF4198"/>
</dbReference>
<dbReference type="RefSeq" id="WP_140587685.1">
    <property type="nucleotide sequence ID" value="NZ_VFRR01000007.1"/>
</dbReference>
<evidence type="ECO:0000256" key="1">
    <source>
        <dbReference type="SAM" id="SignalP"/>
    </source>
</evidence>
<keyword evidence="3" id="KW-1185">Reference proteome</keyword>
<dbReference type="AlphaFoldDB" id="A0A501X0L3"/>
<dbReference type="Gene3D" id="2.60.40.1120">
    <property type="entry name" value="Carboxypeptidase-like, regulatory domain"/>
    <property type="match status" value="1"/>
</dbReference>
<comment type="caution">
    <text evidence="2">The sequence shown here is derived from an EMBL/GenBank/DDBJ whole genome shotgun (WGS) entry which is preliminary data.</text>
</comment>